<name>A0A8T3AA73_DENNO</name>
<dbReference type="Proteomes" id="UP000829196">
    <property type="component" value="Unassembled WGS sequence"/>
</dbReference>
<evidence type="ECO:0000259" key="2">
    <source>
        <dbReference type="Pfam" id="PF12776"/>
    </source>
</evidence>
<organism evidence="3 4">
    <name type="scientific">Dendrobium nobile</name>
    <name type="common">Orchid</name>
    <dbReference type="NCBI Taxonomy" id="94219"/>
    <lineage>
        <taxon>Eukaryota</taxon>
        <taxon>Viridiplantae</taxon>
        <taxon>Streptophyta</taxon>
        <taxon>Embryophyta</taxon>
        <taxon>Tracheophyta</taxon>
        <taxon>Spermatophyta</taxon>
        <taxon>Magnoliopsida</taxon>
        <taxon>Liliopsida</taxon>
        <taxon>Asparagales</taxon>
        <taxon>Orchidaceae</taxon>
        <taxon>Epidendroideae</taxon>
        <taxon>Malaxideae</taxon>
        <taxon>Dendrobiinae</taxon>
        <taxon>Dendrobium</taxon>
    </lineage>
</organism>
<dbReference type="OrthoDB" id="994689at2759"/>
<keyword evidence="4" id="KW-1185">Reference proteome</keyword>
<comment type="caution">
    <text evidence="3">The sequence shown here is derived from an EMBL/GenBank/DDBJ whole genome shotgun (WGS) entry which is preliminary data.</text>
</comment>
<feature type="region of interest" description="Disordered" evidence="1">
    <location>
        <begin position="19"/>
        <end position="40"/>
    </location>
</feature>
<feature type="compositionally biased region" description="Basic and acidic residues" evidence="1">
    <location>
        <begin position="19"/>
        <end position="36"/>
    </location>
</feature>
<gene>
    <name evidence="3" type="ORF">KFK09_023604</name>
</gene>
<evidence type="ECO:0000313" key="4">
    <source>
        <dbReference type="Proteomes" id="UP000829196"/>
    </source>
</evidence>
<protein>
    <recommendedName>
        <fullName evidence="2">Myb/SANT-like domain-containing protein</fullName>
    </recommendedName>
</protein>
<dbReference type="Pfam" id="PF12776">
    <property type="entry name" value="Myb_DNA-bind_3"/>
    <property type="match status" value="1"/>
</dbReference>
<dbReference type="PANTHER" id="PTHR31704:SF37">
    <property type="entry name" value="HEAT SHOCK PROTEIN"/>
    <property type="match status" value="1"/>
</dbReference>
<dbReference type="PANTHER" id="PTHR31704">
    <property type="entry name" value="MYB/SANT-LIKE DNA-BINDING DOMAIN PROTEIN-RELATED"/>
    <property type="match status" value="1"/>
</dbReference>
<reference evidence="3" key="1">
    <citation type="journal article" date="2022" name="Front. Genet.">
        <title>Chromosome-Scale Assembly of the Dendrobium nobile Genome Provides Insights Into the Molecular Mechanism of the Biosynthesis of the Medicinal Active Ingredient of Dendrobium.</title>
        <authorList>
            <person name="Xu Q."/>
            <person name="Niu S.-C."/>
            <person name="Li K.-L."/>
            <person name="Zheng P.-J."/>
            <person name="Zhang X.-J."/>
            <person name="Jia Y."/>
            <person name="Liu Y."/>
            <person name="Niu Y.-X."/>
            <person name="Yu L.-H."/>
            <person name="Chen D.-F."/>
            <person name="Zhang G.-Q."/>
        </authorList>
    </citation>
    <scope>NUCLEOTIDE SEQUENCE</scope>
    <source>
        <tissue evidence="3">Leaf</tissue>
    </source>
</reference>
<dbReference type="SMR" id="A0A8T3AA73"/>
<dbReference type="InterPro" id="IPR024752">
    <property type="entry name" value="Myb/SANT-like_dom"/>
</dbReference>
<evidence type="ECO:0000313" key="3">
    <source>
        <dbReference type="EMBL" id="KAI0493486.1"/>
    </source>
</evidence>
<dbReference type="AlphaFoldDB" id="A0A8T3AA73"/>
<proteinExistence type="predicted"/>
<feature type="domain" description="Myb/SANT-like" evidence="2">
    <location>
        <begin position="49"/>
        <end position="103"/>
    </location>
</feature>
<evidence type="ECO:0000256" key="1">
    <source>
        <dbReference type="SAM" id="MobiDB-lite"/>
    </source>
</evidence>
<accession>A0A8T3AA73</accession>
<dbReference type="EMBL" id="JAGYWB010000017">
    <property type="protein sequence ID" value="KAI0493486.1"/>
    <property type="molecule type" value="Genomic_DNA"/>
</dbReference>
<sequence length="103" mass="12102">MQRGGFEVTYNRRGIRRKDLVEANRREGHTMGKSKDGGASATCERDVKLIFCDLCLKEIELGNRPTTHFNRDGCMNLMKFFQEKTSREYVKIELKNKWDQLKK</sequence>